<dbReference type="Gene3D" id="3.40.1190.20">
    <property type="match status" value="1"/>
</dbReference>
<organism evidence="19 20">
    <name type="scientific">Parascedosporium putredinis</name>
    <dbReference type="NCBI Taxonomy" id="1442378"/>
    <lineage>
        <taxon>Eukaryota</taxon>
        <taxon>Fungi</taxon>
        <taxon>Dikarya</taxon>
        <taxon>Ascomycota</taxon>
        <taxon>Pezizomycotina</taxon>
        <taxon>Sordariomycetes</taxon>
        <taxon>Hypocreomycetidae</taxon>
        <taxon>Microascales</taxon>
        <taxon>Microascaceae</taxon>
        <taxon>Parascedosporium</taxon>
    </lineage>
</organism>
<gene>
    <name evidence="19" type="ORF">PPNO1_LOCUS1257</name>
</gene>
<dbReference type="CDD" id="cd00564">
    <property type="entry name" value="TMP_TenI"/>
    <property type="match status" value="1"/>
</dbReference>
<keyword evidence="10" id="KW-0067">ATP-binding</keyword>
<evidence type="ECO:0000256" key="17">
    <source>
        <dbReference type="ARBA" id="ARBA00061283"/>
    </source>
</evidence>
<comment type="function">
    <text evidence="3">Condenses 4-methyl-5-(beta-hydroxyethyl)thiazole monophosphate (THZ-P) and 2-methyl-4-amino-5-hydroxymethyl pyrimidine pyrophosphate (HMP-PP) to form thiamine monophosphate (TMP).</text>
</comment>
<keyword evidence="6" id="KW-0808">Transferase</keyword>
<dbReference type="NCBIfam" id="TIGR00693">
    <property type="entry name" value="thiE"/>
    <property type="match status" value="1"/>
</dbReference>
<evidence type="ECO:0000256" key="5">
    <source>
        <dbReference type="ARBA" id="ARBA00005165"/>
    </source>
</evidence>
<evidence type="ECO:0000256" key="4">
    <source>
        <dbReference type="ARBA" id="ARBA00004868"/>
    </source>
</evidence>
<dbReference type="PANTHER" id="PTHR20857:SF23">
    <property type="entry name" value="THIAMINE BIOSYNTHETIC BIFUNCTIONAL ENZYME"/>
    <property type="match status" value="1"/>
</dbReference>
<evidence type="ECO:0000256" key="2">
    <source>
        <dbReference type="ARBA" id="ARBA00001946"/>
    </source>
</evidence>
<keyword evidence="11" id="KW-0460">Magnesium</keyword>
<evidence type="ECO:0000256" key="12">
    <source>
        <dbReference type="ARBA" id="ARBA00022977"/>
    </source>
</evidence>
<dbReference type="SUPFAM" id="SSF51391">
    <property type="entry name" value="Thiamin phosphate synthase"/>
    <property type="match status" value="1"/>
</dbReference>
<evidence type="ECO:0000256" key="10">
    <source>
        <dbReference type="ARBA" id="ARBA00022840"/>
    </source>
</evidence>
<accession>A0A9P1GWA7</accession>
<dbReference type="Gene3D" id="3.20.20.70">
    <property type="entry name" value="Aldolase class I"/>
    <property type="match status" value="1"/>
</dbReference>
<dbReference type="InterPro" id="IPR022998">
    <property type="entry name" value="ThiamineP_synth_TenI"/>
</dbReference>
<dbReference type="EMBL" id="CALLCH030000002">
    <property type="protein sequence ID" value="CAI4211472.1"/>
    <property type="molecule type" value="Genomic_DNA"/>
</dbReference>
<comment type="similarity">
    <text evidence="16">In the C-terminal section; belongs to the Thz kinase family.</text>
</comment>
<dbReference type="Pfam" id="PF02581">
    <property type="entry name" value="TMP-TENI"/>
    <property type="match status" value="1"/>
</dbReference>
<comment type="cofactor">
    <cofactor evidence="2">
        <name>Mg(2+)</name>
        <dbReference type="ChEBI" id="CHEBI:18420"/>
    </cofactor>
</comment>
<comment type="similarity">
    <text evidence="17">In the N-terminal section; belongs to the thiamine-phosphate synthase family.</text>
</comment>
<keyword evidence="7" id="KW-0479">Metal-binding</keyword>
<feature type="domain" description="Thiamine phosphate synthase/TenI" evidence="18">
    <location>
        <begin position="10"/>
        <end position="204"/>
    </location>
</feature>
<dbReference type="CDD" id="cd01170">
    <property type="entry name" value="THZ_kinase"/>
    <property type="match status" value="1"/>
</dbReference>
<keyword evidence="9" id="KW-0418">Kinase</keyword>
<evidence type="ECO:0000313" key="20">
    <source>
        <dbReference type="Proteomes" id="UP000838763"/>
    </source>
</evidence>
<evidence type="ECO:0000256" key="6">
    <source>
        <dbReference type="ARBA" id="ARBA00022679"/>
    </source>
</evidence>
<keyword evidence="12" id="KW-0784">Thiamine biosynthesis</keyword>
<evidence type="ECO:0000256" key="7">
    <source>
        <dbReference type="ARBA" id="ARBA00022723"/>
    </source>
</evidence>
<comment type="caution">
    <text evidence="19">The sequence shown here is derived from an EMBL/GenBank/DDBJ whole genome shotgun (WGS) entry which is preliminary data.</text>
</comment>
<comment type="catalytic activity">
    <reaction evidence="14">
        <text>2-(2-carboxy-4-methylthiazol-5-yl)ethyl phosphate + 4-amino-2-methyl-5-(diphosphooxymethyl)pyrimidine + 2 H(+) = thiamine phosphate + CO2 + diphosphate</text>
        <dbReference type="Rhea" id="RHEA:47848"/>
        <dbReference type="ChEBI" id="CHEBI:15378"/>
        <dbReference type="ChEBI" id="CHEBI:16526"/>
        <dbReference type="ChEBI" id="CHEBI:33019"/>
        <dbReference type="ChEBI" id="CHEBI:37575"/>
        <dbReference type="ChEBI" id="CHEBI:57841"/>
        <dbReference type="ChEBI" id="CHEBI:62890"/>
        <dbReference type="EC" id="2.5.1.3"/>
    </reaction>
</comment>
<comment type="catalytic activity">
    <reaction evidence="15">
        <text>2-[(2R,5Z)-2-carboxy-4-methylthiazol-5(2H)-ylidene]ethyl phosphate + 4-amino-2-methyl-5-(diphosphooxymethyl)pyrimidine + 2 H(+) = thiamine phosphate + CO2 + diphosphate</text>
        <dbReference type="Rhea" id="RHEA:47844"/>
        <dbReference type="ChEBI" id="CHEBI:15378"/>
        <dbReference type="ChEBI" id="CHEBI:16526"/>
        <dbReference type="ChEBI" id="CHEBI:33019"/>
        <dbReference type="ChEBI" id="CHEBI:37575"/>
        <dbReference type="ChEBI" id="CHEBI:57841"/>
        <dbReference type="ChEBI" id="CHEBI:62899"/>
        <dbReference type="EC" id="2.5.1.3"/>
    </reaction>
</comment>
<evidence type="ECO:0000259" key="18">
    <source>
        <dbReference type="Pfam" id="PF02581"/>
    </source>
</evidence>
<dbReference type="AlphaFoldDB" id="A0A9P1GWA7"/>
<comment type="catalytic activity">
    <reaction evidence="13">
        <text>4-methyl-5-(2-phosphooxyethyl)-thiazole + 4-amino-2-methyl-5-(diphosphooxymethyl)pyrimidine + H(+) = thiamine phosphate + diphosphate</text>
        <dbReference type="Rhea" id="RHEA:22328"/>
        <dbReference type="ChEBI" id="CHEBI:15378"/>
        <dbReference type="ChEBI" id="CHEBI:33019"/>
        <dbReference type="ChEBI" id="CHEBI:37575"/>
        <dbReference type="ChEBI" id="CHEBI:57841"/>
        <dbReference type="ChEBI" id="CHEBI:58296"/>
        <dbReference type="EC" id="2.5.1.3"/>
    </reaction>
</comment>
<dbReference type="PANTHER" id="PTHR20857">
    <property type="entry name" value="THIAMINE-PHOSPHATE PYROPHOSPHORYLASE"/>
    <property type="match status" value="1"/>
</dbReference>
<dbReference type="InterPro" id="IPR000417">
    <property type="entry name" value="Hyethyz_kinase"/>
</dbReference>
<dbReference type="FunFam" id="3.20.20.70:FF:000104">
    <property type="entry name" value="Thiamine biosynthetic bifunctional enzyme"/>
    <property type="match status" value="1"/>
</dbReference>
<dbReference type="SUPFAM" id="SSF53613">
    <property type="entry name" value="Ribokinase-like"/>
    <property type="match status" value="1"/>
</dbReference>
<dbReference type="Proteomes" id="UP000838763">
    <property type="component" value="Unassembled WGS sequence"/>
</dbReference>
<evidence type="ECO:0000256" key="15">
    <source>
        <dbReference type="ARBA" id="ARBA00047883"/>
    </source>
</evidence>
<name>A0A9P1GWA7_9PEZI</name>
<evidence type="ECO:0000256" key="13">
    <source>
        <dbReference type="ARBA" id="ARBA00047334"/>
    </source>
</evidence>
<reference evidence="19" key="1">
    <citation type="submission" date="2022-11" db="EMBL/GenBank/DDBJ databases">
        <authorList>
            <person name="Scott C."/>
            <person name="Bruce N."/>
        </authorList>
    </citation>
    <scope>NUCLEOTIDE SEQUENCE</scope>
</reference>
<dbReference type="InterPro" id="IPR034291">
    <property type="entry name" value="TMP_synthase"/>
</dbReference>
<dbReference type="GO" id="GO:0005524">
    <property type="term" value="F:ATP binding"/>
    <property type="evidence" value="ECO:0007669"/>
    <property type="project" value="UniProtKB-KW"/>
</dbReference>
<dbReference type="GO" id="GO:0004417">
    <property type="term" value="F:hydroxyethylthiazole kinase activity"/>
    <property type="evidence" value="ECO:0007669"/>
    <property type="project" value="UniProtKB-EC"/>
</dbReference>
<dbReference type="PRINTS" id="PR01099">
    <property type="entry name" value="HYETHTZKNASE"/>
</dbReference>
<dbReference type="GO" id="GO:0005737">
    <property type="term" value="C:cytoplasm"/>
    <property type="evidence" value="ECO:0007669"/>
    <property type="project" value="TreeGrafter"/>
</dbReference>
<evidence type="ECO:0000256" key="16">
    <source>
        <dbReference type="ARBA" id="ARBA00061146"/>
    </source>
</evidence>
<dbReference type="Pfam" id="PF02110">
    <property type="entry name" value="HK"/>
    <property type="match status" value="2"/>
</dbReference>
<sequence length="498" mass="50988">MGKPVVDYSLYLVTDSTPAILGNRDLVSVVEAAVQGGVTVVQYRDKTSDTRVLVDTARALHAITSRHGVPLLINDRVDVALAVGCEGVHIGQDDMDLPTARKLLGEDKIIGVSASTLEEAQTACDQGADYLGIGAVFSTATKTNTKNVLGVSGLRALLSALATSHPAIKTVCIGGLNATNLQRVLYQSATDGKPADGVALVSAIVAAEDPEAEARRLLALVRSPPAFVGRAELDGAGAGAARDVESVLARVVQNFAANVALAVGASPIMANYGEEAADLSKLGGALVVNMGTVTPEALENYAKALRAYNLAGGPIVFDPVGAGATSVRRNAARSIMAAGYLDRGVDSSHTLSLAERASLVSALARRERNVIVCTGKIDVVSDGRRTLAVSNGHEMLGRVTGTGCVLGTTISAFAAAAAAAAAGASASGAGGSAGPDRLVAAVAALVVFGVAGERAAEREDVQGPGSYVPALIDELYKIRRETVKGDMVWLEKAKVEML</sequence>
<protein>
    <recommendedName>
        <fullName evidence="18">Thiamine phosphate synthase/TenI domain-containing protein</fullName>
    </recommendedName>
</protein>
<evidence type="ECO:0000256" key="8">
    <source>
        <dbReference type="ARBA" id="ARBA00022741"/>
    </source>
</evidence>
<dbReference type="OrthoDB" id="4994at2759"/>
<comment type="pathway">
    <text evidence="5">Cofactor biosynthesis; thiamine diphosphate biosynthesis; thiamine phosphate from 4-amino-2-methyl-5-diphosphomethylpyrimidine and 4-methyl-5-(2-phosphoethyl)-thiazole: step 1/1.</text>
</comment>
<keyword evidence="20" id="KW-1185">Reference proteome</keyword>
<evidence type="ECO:0000256" key="11">
    <source>
        <dbReference type="ARBA" id="ARBA00022842"/>
    </source>
</evidence>
<dbReference type="InterPro" id="IPR036206">
    <property type="entry name" value="ThiamineP_synth_sf"/>
</dbReference>
<dbReference type="GO" id="GO:0009228">
    <property type="term" value="P:thiamine biosynthetic process"/>
    <property type="evidence" value="ECO:0007669"/>
    <property type="project" value="UniProtKB-KW"/>
</dbReference>
<evidence type="ECO:0000313" key="19">
    <source>
        <dbReference type="EMBL" id="CAI4211472.1"/>
    </source>
</evidence>
<keyword evidence="8" id="KW-0547">Nucleotide-binding</keyword>
<evidence type="ECO:0000256" key="14">
    <source>
        <dbReference type="ARBA" id="ARBA00047851"/>
    </source>
</evidence>
<dbReference type="InterPro" id="IPR013785">
    <property type="entry name" value="Aldolase_TIM"/>
</dbReference>
<dbReference type="InterPro" id="IPR029056">
    <property type="entry name" value="Ribokinase-like"/>
</dbReference>
<comment type="pathway">
    <text evidence="4">Cofactor biosynthesis; thiamine diphosphate biosynthesis; 4-methyl-5-(2-phosphoethyl)-thiazole from 5-(2-hydroxyethyl)-4-methylthiazole: step 1/1.</text>
</comment>
<evidence type="ECO:0000256" key="9">
    <source>
        <dbReference type="ARBA" id="ARBA00022777"/>
    </source>
</evidence>
<dbReference type="GO" id="GO:0000287">
    <property type="term" value="F:magnesium ion binding"/>
    <property type="evidence" value="ECO:0007669"/>
    <property type="project" value="InterPro"/>
</dbReference>
<dbReference type="HAMAP" id="MF_00097">
    <property type="entry name" value="TMP_synthase"/>
    <property type="match status" value="1"/>
</dbReference>
<proteinExistence type="inferred from homology"/>
<evidence type="ECO:0000256" key="1">
    <source>
        <dbReference type="ARBA" id="ARBA00001771"/>
    </source>
</evidence>
<evidence type="ECO:0000256" key="3">
    <source>
        <dbReference type="ARBA" id="ARBA00003814"/>
    </source>
</evidence>
<comment type="catalytic activity">
    <reaction evidence="1">
        <text>5-(2-hydroxyethyl)-4-methylthiazole + ATP = 4-methyl-5-(2-phosphooxyethyl)-thiazole + ADP + H(+)</text>
        <dbReference type="Rhea" id="RHEA:24212"/>
        <dbReference type="ChEBI" id="CHEBI:15378"/>
        <dbReference type="ChEBI" id="CHEBI:17957"/>
        <dbReference type="ChEBI" id="CHEBI:30616"/>
        <dbReference type="ChEBI" id="CHEBI:58296"/>
        <dbReference type="ChEBI" id="CHEBI:456216"/>
        <dbReference type="EC" id="2.7.1.50"/>
    </reaction>
</comment>
<dbReference type="GO" id="GO:0004789">
    <property type="term" value="F:thiamine-phosphate diphosphorylase activity"/>
    <property type="evidence" value="ECO:0007669"/>
    <property type="project" value="UniProtKB-EC"/>
</dbReference>